<proteinExistence type="inferred from homology"/>
<organism evidence="5">
    <name type="scientific">Salvia splendens</name>
    <name type="common">Scarlet sage</name>
    <dbReference type="NCBI Taxonomy" id="180675"/>
    <lineage>
        <taxon>Eukaryota</taxon>
        <taxon>Viridiplantae</taxon>
        <taxon>Streptophyta</taxon>
        <taxon>Embryophyta</taxon>
        <taxon>Tracheophyta</taxon>
        <taxon>Spermatophyta</taxon>
        <taxon>Magnoliopsida</taxon>
        <taxon>eudicotyledons</taxon>
        <taxon>Gunneridae</taxon>
        <taxon>Pentapetalae</taxon>
        <taxon>asterids</taxon>
        <taxon>lamiids</taxon>
        <taxon>Lamiales</taxon>
        <taxon>Lamiaceae</taxon>
        <taxon>Nepetoideae</taxon>
        <taxon>Mentheae</taxon>
        <taxon>Salviinae</taxon>
        <taxon>Salvia</taxon>
        <taxon>Salvia subgen. Calosphace</taxon>
        <taxon>core Calosphace</taxon>
    </lineage>
</organism>
<feature type="region of interest" description="Disordered" evidence="4">
    <location>
        <begin position="1"/>
        <end position="22"/>
    </location>
</feature>
<dbReference type="Pfam" id="PF08613">
    <property type="entry name" value="Cyclin"/>
    <property type="match status" value="2"/>
</dbReference>
<keyword evidence="2" id="KW-0132">Cell division</keyword>
<dbReference type="SUPFAM" id="SSF82649">
    <property type="entry name" value="SufE/NifU"/>
    <property type="match status" value="1"/>
</dbReference>
<evidence type="ECO:0000313" key="6">
    <source>
        <dbReference type="Proteomes" id="UP000298416"/>
    </source>
</evidence>
<comment type="similarity">
    <text evidence="1">Belongs to the cyclin family. Cyclin U/P subfamily.</text>
</comment>
<evidence type="ECO:0000256" key="1">
    <source>
        <dbReference type="ARBA" id="ARBA00007215"/>
    </source>
</evidence>
<reference evidence="5" key="1">
    <citation type="submission" date="2018-01" db="EMBL/GenBank/DDBJ databases">
        <authorList>
            <person name="Mao J.F."/>
        </authorList>
    </citation>
    <scope>NUCLEOTIDE SEQUENCE</scope>
    <source>
        <strain evidence="5">Huo1</strain>
        <tissue evidence="5">Leaf</tissue>
    </source>
</reference>
<dbReference type="EMBL" id="PNBA02000006">
    <property type="protein sequence ID" value="KAG6420430.1"/>
    <property type="molecule type" value="Genomic_DNA"/>
</dbReference>
<evidence type="ECO:0000256" key="2">
    <source>
        <dbReference type="ARBA" id="ARBA00022618"/>
    </source>
</evidence>
<dbReference type="Gene3D" id="1.10.472.10">
    <property type="entry name" value="Cyclin-like"/>
    <property type="match status" value="2"/>
</dbReference>
<gene>
    <name evidence="5" type="ORF">SASPL_116957</name>
</gene>
<dbReference type="SUPFAM" id="SSF47954">
    <property type="entry name" value="Cyclin-like"/>
    <property type="match status" value="1"/>
</dbReference>
<keyword evidence="6" id="KW-1185">Reference proteome</keyword>
<keyword evidence="3" id="KW-0131">Cell cycle</keyword>
<evidence type="ECO:0000256" key="4">
    <source>
        <dbReference type="SAM" id="MobiDB-lite"/>
    </source>
</evidence>
<dbReference type="GO" id="GO:0051301">
    <property type="term" value="P:cell division"/>
    <property type="evidence" value="ECO:0007669"/>
    <property type="project" value="UniProtKB-KW"/>
</dbReference>
<dbReference type="PANTHER" id="PTHR15615">
    <property type="match status" value="1"/>
</dbReference>
<evidence type="ECO:0000256" key="3">
    <source>
        <dbReference type="ARBA" id="ARBA00023306"/>
    </source>
</evidence>
<dbReference type="PANTHER" id="PTHR15615:SF121">
    <property type="entry name" value="CYCLIN-U1-1"/>
    <property type="match status" value="1"/>
</dbReference>
<dbReference type="AlphaFoldDB" id="A0A8X8XUV4"/>
<accession>A0A8X8XUV4</accession>
<name>A0A8X8XUV4_SALSN</name>
<dbReference type="GO" id="GO:0019901">
    <property type="term" value="F:protein kinase binding"/>
    <property type="evidence" value="ECO:0007669"/>
    <property type="project" value="InterPro"/>
</dbReference>
<reference evidence="5" key="2">
    <citation type="submission" date="2020-08" db="EMBL/GenBank/DDBJ databases">
        <title>Plant Genome Project.</title>
        <authorList>
            <person name="Zhang R.-G."/>
        </authorList>
    </citation>
    <scope>NUCLEOTIDE SEQUENCE</scope>
    <source>
        <strain evidence="5">Huo1</strain>
        <tissue evidence="5">Leaf</tissue>
    </source>
</reference>
<dbReference type="InterPro" id="IPR036915">
    <property type="entry name" value="Cyclin-like_sf"/>
</dbReference>
<dbReference type="Proteomes" id="UP000298416">
    <property type="component" value="Unassembled WGS sequence"/>
</dbReference>
<comment type="caution">
    <text evidence="5">The sequence shown here is derived from an EMBL/GenBank/DDBJ whole genome shotgun (WGS) entry which is preliminary data.</text>
</comment>
<protein>
    <submittedName>
        <fullName evidence="5">Uncharacterized protein</fullName>
    </submittedName>
</protein>
<dbReference type="InterPro" id="IPR013922">
    <property type="entry name" value="Cyclin_PHO80-like"/>
</dbReference>
<evidence type="ECO:0000313" key="5">
    <source>
        <dbReference type="EMBL" id="KAG6420430.1"/>
    </source>
</evidence>
<sequence>MLSGGDRRHHQPRLTEPSSYDASTTPRVLTVLSCVLEKLVARNDQLSGGGGKSLSAFHGVRSPAIGLDKYVERIYKYTSCSPSCFVVAFVYIDRLLHRYPDSLVVSLNVHRLLVTSVMIASKILDDEVSPDFATLLGLQQKLTPSRNNGFLNMLKLMQKIALQLYVAAERGASPSSGVSGIGDSTISDGGAGESELGGDLREDLGGQLQYMLRIYLISMPAIPGWPVAMERRISIEGRVGIAYGGHYTNAFYARVGGVSNPELNKLELELLFLLDFEVTVSSRVFESYCQHLEKEMLCNERLPGITISLDDVTEIPVEDPPTPPPILVDS</sequence>